<dbReference type="EMBL" id="PVXL01000044">
    <property type="protein sequence ID" value="PRR72811.1"/>
    <property type="molecule type" value="Genomic_DNA"/>
</dbReference>
<accession>A0A9X7P659</accession>
<keyword evidence="2" id="KW-1185">Reference proteome</keyword>
<dbReference type="Proteomes" id="UP000239430">
    <property type="component" value="Unassembled WGS sequence"/>
</dbReference>
<evidence type="ECO:0000313" key="2">
    <source>
        <dbReference type="Proteomes" id="UP000239430"/>
    </source>
</evidence>
<proteinExistence type="predicted"/>
<comment type="caution">
    <text evidence="1">The sequence shown here is derived from an EMBL/GenBank/DDBJ whole genome shotgun (WGS) entry which is preliminary data.</text>
</comment>
<sequence>MNQDSLQPVVELASYSNNNLSWSPELCLDLLV</sequence>
<organism evidence="1 2">
    <name type="scientific">Neomoorella stamsii</name>
    <dbReference type="NCBI Taxonomy" id="1266720"/>
    <lineage>
        <taxon>Bacteria</taxon>
        <taxon>Bacillati</taxon>
        <taxon>Bacillota</taxon>
        <taxon>Clostridia</taxon>
        <taxon>Neomoorellales</taxon>
        <taxon>Neomoorellaceae</taxon>
        <taxon>Neomoorella</taxon>
    </lineage>
</organism>
<protein>
    <submittedName>
        <fullName evidence="1">Uncharacterized protein</fullName>
    </submittedName>
</protein>
<name>A0A9X7P659_9FIRM</name>
<gene>
    <name evidence="1" type="ORF">MOST_17050</name>
</gene>
<reference evidence="1 2" key="1">
    <citation type="submission" date="2018-03" db="EMBL/GenBank/DDBJ databases">
        <title>Genome sequence of Moorella stamsii DSM 26217.</title>
        <authorList>
            <person name="Poehlein A."/>
            <person name="Daniel R."/>
        </authorList>
    </citation>
    <scope>NUCLEOTIDE SEQUENCE [LARGE SCALE GENOMIC DNA]</scope>
    <source>
        <strain evidence="2">DSM 26217</strain>
    </source>
</reference>
<evidence type="ECO:0000313" key="1">
    <source>
        <dbReference type="EMBL" id="PRR72811.1"/>
    </source>
</evidence>
<dbReference type="AlphaFoldDB" id="A0A9X7P659"/>